<evidence type="ECO:0000313" key="2">
    <source>
        <dbReference type="Proteomes" id="UP001157974"/>
    </source>
</evidence>
<name>A0AAV8V580_9RHOD</name>
<comment type="caution">
    <text evidence="1">The sequence shown here is derived from an EMBL/GenBank/DDBJ whole genome shotgun (WGS) entry which is preliminary data.</text>
</comment>
<dbReference type="Proteomes" id="UP001157974">
    <property type="component" value="Unassembled WGS sequence"/>
</dbReference>
<accession>A0AAV8V580</accession>
<dbReference type="GO" id="GO:0016592">
    <property type="term" value="C:mediator complex"/>
    <property type="evidence" value="ECO:0007669"/>
    <property type="project" value="TreeGrafter"/>
</dbReference>
<proteinExistence type="predicted"/>
<dbReference type="GO" id="GO:0003712">
    <property type="term" value="F:transcription coregulator activity"/>
    <property type="evidence" value="ECO:0007669"/>
    <property type="project" value="TreeGrafter"/>
</dbReference>
<keyword evidence="2" id="KW-1185">Reference proteome</keyword>
<dbReference type="CDD" id="cd23158">
    <property type="entry name" value="Prefoldin_UXT"/>
    <property type="match status" value="1"/>
</dbReference>
<dbReference type="GO" id="GO:0045944">
    <property type="term" value="P:positive regulation of transcription by RNA polymerase II"/>
    <property type="evidence" value="ECO:0007669"/>
    <property type="project" value="TreeGrafter"/>
</dbReference>
<dbReference type="Gene3D" id="1.10.287.370">
    <property type="match status" value="1"/>
</dbReference>
<evidence type="ECO:0008006" key="3">
    <source>
        <dbReference type="Google" id="ProtNLM"/>
    </source>
</evidence>
<dbReference type="SUPFAM" id="SSF46579">
    <property type="entry name" value="Prefoldin"/>
    <property type="match status" value="1"/>
</dbReference>
<dbReference type="InterPro" id="IPR009053">
    <property type="entry name" value="Prefoldin"/>
</dbReference>
<gene>
    <name evidence="1" type="ORF">NDN08_005416</name>
</gene>
<dbReference type="InterPro" id="IPR004127">
    <property type="entry name" value="Prefoldin_subunit_alpha"/>
</dbReference>
<dbReference type="PANTHER" id="PTHR13345">
    <property type="entry name" value="MEDIATOR OF RNA POLYMERASE II TRANSCRIPTION SUBUNIT 10"/>
    <property type="match status" value="1"/>
</dbReference>
<sequence length="124" mass="14570">MERNRLATQLEAIRTEIDTRLKPDLDLVCGLRDRVFEEIMQILQLKQNIETIRDNQDKNLELQVDIGENIYVQAEVPDCSRIYVNFGLGVWVDLEASEALKFIEARRRALEERSEQYTGRYARP</sequence>
<protein>
    <recommendedName>
        <fullName evidence="3">Prefoldin subunit alpha</fullName>
    </recommendedName>
</protein>
<dbReference type="PANTHER" id="PTHR13345:SF9">
    <property type="entry name" value="PROTEIN UXT"/>
    <property type="match status" value="1"/>
</dbReference>
<dbReference type="Pfam" id="PF02996">
    <property type="entry name" value="Prefoldin"/>
    <property type="match status" value="1"/>
</dbReference>
<dbReference type="AlphaFoldDB" id="A0AAV8V580"/>
<dbReference type="EMBL" id="JAMWBK010000001">
    <property type="protein sequence ID" value="KAJ8908711.1"/>
    <property type="molecule type" value="Genomic_DNA"/>
</dbReference>
<reference evidence="1 2" key="1">
    <citation type="journal article" date="2023" name="Nat. Commun.">
        <title>Origin of minicircular mitochondrial genomes in red algae.</title>
        <authorList>
            <person name="Lee Y."/>
            <person name="Cho C.H."/>
            <person name="Lee Y.M."/>
            <person name="Park S.I."/>
            <person name="Yang J.H."/>
            <person name="West J.A."/>
            <person name="Bhattacharya D."/>
            <person name="Yoon H.S."/>
        </authorList>
    </citation>
    <scope>NUCLEOTIDE SEQUENCE [LARGE SCALE GENOMIC DNA]</scope>
    <source>
        <strain evidence="1 2">CCMP1338</strain>
        <tissue evidence="1">Whole cell</tissue>
    </source>
</reference>
<evidence type="ECO:0000313" key="1">
    <source>
        <dbReference type="EMBL" id="KAJ8908711.1"/>
    </source>
</evidence>
<organism evidence="1 2">
    <name type="scientific">Rhodosorus marinus</name>
    <dbReference type="NCBI Taxonomy" id="101924"/>
    <lineage>
        <taxon>Eukaryota</taxon>
        <taxon>Rhodophyta</taxon>
        <taxon>Stylonematophyceae</taxon>
        <taxon>Stylonematales</taxon>
        <taxon>Stylonemataceae</taxon>
        <taxon>Rhodosorus</taxon>
    </lineage>
</organism>